<dbReference type="InterPro" id="IPR008090">
    <property type="entry name" value="Fe_iron_reduct"/>
</dbReference>
<dbReference type="Pfam" id="PF11575">
    <property type="entry name" value="FhuF_C"/>
    <property type="match status" value="1"/>
</dbReference>
<organism evidence="3 4">
    <name type="scientific">Pseudomonas floridensis</name>
    <dbReference type="NCBI Taxonomy" id="1958950"/>
    <lineage>
        <taxon>Bacteria</taxon>
        <taxon>Pseudomonadati</taxon>
        <taxon>Pseudomonadota</taxon>
        <taxon>Gammaproteobacteria</taxon>
        <taxon>Pseudomonadales</taxon>
        <taxon>Pseudomonadaceae</taxon>
        <taxon>Pseudomonas</taxon>
    </lineage>
</organism>
<dbReference type="InterPro" id="IPR022770">
    <property type="entry name" value="IucA/IucC-like_C"/>
</dbReference>
<evidence type="ECO:0000313" key="4">
    <source>
        <dbReference type="Proteomes" id="UP000192815"/>
    </source>
</evidence>
<dbReference type="RefSeq" id="WP_244182708.1">
    <property type="nucleotide sequence ID" value="NZ_CBCRZR010000009.1"/>
</dbReference>
<dbReference type="GO" id="GO:0003824">
    <property type="term" value="F:catalytic activity"/>
    <property type="evidence" value="ECO:0007669"/>
    <property type="project" value="UniProtKB-ARBA"/>
</dbReference>
<dbReference type="STRING" id="1958950.BZK31_19555"/>
<comment type="caution">
    <text evidence="3">The sequence shown here is derived from an EMBL/GenBank/DDBJ whole genome shotgun (WGS) entry which is preliminary data.</text>
</comment>
<evidence type="ECO:0000259" key="2">
    <source>
        <dbReference type="Pfam" id="PF11575"/>
    </source>
</evidence>
<dbReference type="NCBIfam" id="TIGR03951">
    <property type="entry name" value="Fe_III_red_FhuF"/>
    <property type="match status" value="1"/>
</dbReference>
<feature type="domain" description="Ferric siderophore reductase C-terminal" evidence="2">
    <location>
        <begin position="206"/>
        <end position="226"/>
    </location>
</feature>
<proteinExistence type="predicted"/>
<keyword evidence="4" id="KW-1185">Reference proteome</keyword>
<dbReference type="InterPro" id="IPR024726">
    <property type="entry name" value="FhuF_C"/>
</dbReference>
<dbReference type="Proteomes" id="UP000192815">
    <property type="component" value="Unassembled WGS sequence"/>
</dbReference>
<dbReference type="GO" id="GO:0051537">
    <property type="term" value="F:2 iron, 2 sulfur cluster binding"/>
    <property type="evidence" value="ECO:0007669"/>
    <property type="project" value="InterPro"/>
</dbReference>
<name>A0A1X0N1P2_9PSED</name>
<dbReference type="Pfam" id="PF06276">
    <property type="entry name" value="FhuF"/>
    <property type="match status" value="1"/>
</dbReference>
<dbReference type="EMBL" id="MUIO01000079">
    <property type="protein sequence ID" value="ORC57410.1"/>
    <property type="molecule type" value="Genomic_DNA"/>
</dbReference>
<accession>A0A1X0N1P2</accession>
<evidence type="ECO:0000259" key="1">
    <source>
        <dbReference type="Pfam" id="PF06276"/>
    </source>
</evidence>
<evidence type="ECO:0000313" key="3">
    <source>
        <dbReference type="EMBL" id="ORC57410.1"/>
    </source>
</evidence>
<sequence length="228" mass="25567">MTPDSHDSANPESRLSREEVALPDLLRAERLDALLLKLYGPELMPSHRPVLVSQWAKYYFMQIIPPVLAASLQHNRHHALQLEHVALMLDERGIAVGIRLGAERETAPQVQSDPFQRFASLLDDNLQPFITALSRYAGLPSQVLWSSVGDTLETCLTRMTGCSDASLRAGFALLTTRRRPDGRVNPLFQTVTYSVQPDVAAPRRQRKACCLSYQVEWVGRCEHCPLPV</sequence>
<gene>
    <name evidence="3" type="ORF">BZK31_19555</name>
</gene>
<dbReference type="AlphaFoldDB" id="A0A1X0N1P2"/>
<feature type="domain" description="Aerobactin siderophore biosynthesis IucA/IucC-like C-terminal" evidence="1">
    <location>
        <begin position="53"/>
        <end position="191"/>
    </location>
</feature>
<reference evidence="4" key="1">
    <citation type="submission" date="2017-02" db="EMBL/GenBank/DDBJ databases">
        <title>Pseudomonas floridae sp. nov., a novel pathogenic bacterial species isolated from tomato.</title>
        <authorList>
            <person name="Timilsina S."/>
            <person name="Vallad G.E."/>
            <person name="Jones J.B."/>
        </authorList>
    </citation>
    <scope>NUCLEOTIDE SEQUENCE [LARGE SCALE GENOMIC DNA]</scope>
    <source>
        <strain evidence="4">GEV388</strain>
    </source>
</reference>
<protein>
    <submittedName>
        <fullName evidence="3">Siderophore-iron reductase FhuF</fullName>
    </submittedName>
</protein>